<evidence type="ECO:0000313" key="4">
    <source>
        <dbReference type="Proteomes" id="UP001168528"/>
    </source>
</evidence>
<dbReference type="Pfam" id="PF14371">
    <property type="entry name" value="DUF4412"/>
    <property type="match status" value="1"/>
</dbReference>
<keyword evidence="4" id="KW-1185">Reference proteome</keyword>
<dbReference type="InterPro" id="IPR025524">
    <property type="entry name" value="DUF4412"/>
</dbReference>
<dbReference type="EMBL" id="JAUKPO010000016">
    <property type="protein sequence ID" value="MDO1449076.1"/>
    <property type="molecule type" value="Genomic_DNA"/>
</dbReference>
<sequence length="238" mass="26250">MKNTSLPLLLFLLLVSCLASAQSFEGTIKYNMKVNLPKEQQEQLDKMAQMGYAVPMPTGFEITSKAPVTKMKMLNGKSTFMEFVTLDDKKESYLLNHKEKKAYKMPEESEKSEGTKPKVTKTSETTTIAGYKCIKYVVEYANQKTTQHIWAATDIKMPASAFKNSMGGNRGGSLFMEGIEGVPLKMTVTENGSTSEMTATEVNRAKLNIADLQVPAGYTVEPFNAAAMTRMMMGGMGN</sequence>
<dbReference type="Proteomes" id="UP001168528">
    <property type="component" value="Unassembled WGS sequence"/>
</dbReference>
<reference evidence="3" key="1">
    <citation type="submission" date="2023-07" db="EMBL/GenBank/DDBJ databases">
        <title>The genome sequence of Rhodocytophaga aerolata KACC 12507.</title>
        <authorList>
            <person name="Zhang X."/>
        </authorList>
    </citation>
    <scope>NUCLEOTIDE SEQUENCE</scope>
    <source>
        <strain evidence="3">KACC 12507</strain>
    </source>
</reference>
<name>A0ABT8RAF2_9BACT</name>
<keyword evidence="1" id="KW-0732">Signal</keyword>
<proteinExistence type="predicted"/>
<gene>
    <name evidence="3" type="ORF">Q0590_22560</name>
</gene>
<evidence type="ECO:0000259" key="2">
    <source>
        <dbReference type="Pfam" id="PF14371"/>
    </source>
</evidence>
<evidence type="ECO:0000256" key="1">
    <source>
        <dbReference type="SAM" id="SignalP"/>
    </source>
</evidence>
<comment type="caution">
    <text evidence="3">The sequence shown here is derived from an EMBL/GenBank/DDBJ whole genome shotgun (WGS) entry which is preliminary data.</text>
</comment>
<feature type="signal peptide" evidence="1">
    <location>
        <begin position="1"/>
        <end position="21"/>
    </location>
</feature>
<dbReference type="PROSITE" id="PS51257">
    <property type="entry name" value="PROKAR_LIPOPROTEIN"/>
    <property type="match status" value="1"/>
</dbReference>
<accession>A0ABT8RAF2</accession>
<evidence type="ECO:0000313" key="3">
    <source>
        <dbReference type="EMBL" id="MDO1449076.1"/>
    </source>
</evidence>
<feature type="domain" description="DUF4412" evidence="2">
    <location>
        <begin position="24"/>
        <end position="218"/>
    </location>
</feature>
<dbReference type="RefSeq" id="WP_302039878.1">
    <property type="nucleotide sequence ID" value="NZ_JAUKPO010000016.1"/>
</dbReference>
<protein>
    <submittedName>
        <fullName evidence="3">DUF4412 domain-containing protein</fullName>
    </submittedName>
</protein>
<organism evidence="3 4">
    <name type="scientific">Rhodocytophaga aerolata</name>
    <dbReference type="NCBI Taxonomy" id="455078"/>
    <lineage>
        <taxon>Bacteria</taxon>
        <taxon>Pseudomonadati</taxon>
        <taxon>Bacteroidota</taxon>
        <taxon>Cytophagia</taxon>
        <taxon>Cytophagales</taxon>
        <taxon>Rhodocytophagaceae</taxon>
        <taxon>Rhodocytophaga</taxon>
    </lineage>
</organism>
<feature type="chain" id="PRO_5045369953" evidence="1">
    <location>
        <begin position="22"/>
        <end position="238"/>
    </location>
</feature>